<evidence type="ECO:0000313" key="2">
    <source>
        <dbReference type="EMBL" id="KII84244.1"/>
    </source>
</evidence>
<evidence type="ECO:0000313" key="3">
    <source>
        <dbReference type="Proteomes" id="UP000053263"/>
    </source>
</evidence>
<reference evidence="2 3" key="1">
    <citation type="submission" date="2014-06" db="EMBL/GenBank/DDBJ databases">
        <title>Evolutionary Origins and Diversification of the Mycorrhizal Mutualists.</title>
        <authorList>
            <consortium name="DOE Joint Genome Institute"/>
            <consortium name="Mycorrhizal Genomics Consortium"/>
            <person name="Kohler A."/>
            <person name="Kuo A."/>
            <person name="Nagy L.G."/>
            <person name="Floudas D."/>
            <person name="Copeland A."/>
            <person name="Barry K.W."/>
            <person name="Cichocki N."/>
            <person name="Veneault-Fourrey C."/>
            <person name="LaButti K."/>
            <person name="Lindquist E.A."/>
            <person name="Lipzen A."/>
            <person name="Lundell T."/>
            <person name="Morin E."/>
            <person name="Murat C."/>
            <person name="Riley R."/>
            <person name="Ohm R."/>
            <person name="Sun H."/>
            <person name="Tunlid A."/>
            <person name="Henrissat B."/>
            <person name="Grigoriev I.V."/>
            <person name="Hibbett D.S."/>
            <person name="Martin F."/>
        </authorList>
    </citation>
    <scope>NUCLEOTIDE SEQUENCE [LARGE SCALE GENOMIC DNA]</scope>
    <source>
        <strain evidence="2 3">FD-325 SS-3</strain>
    </source>
</reference>
<dbReference type="AlphaFoldDB" id="A0A0C9T4N6"/>
<dbReference type="HOGENOM" id="CLU_129979_0_0_1"/>
<dbReference type="Proteomes" id="UP000053263">
    <property type="component" value="Unassembled WGS sequence"/>
</dbReference>
<feature type="compositionally biased region" description="Low complexity" evidence="1">
    <location>
        <begin position="1"/>
        <end position="14"/>
    </location>
</feature>
<organism evidence="2 3">
    <name type="scientific">Plicaturopsis crispa FD-325 SS-3</name>
    <dbReference type="NCBI Taxonomy" id="944288"/>
    <lineage>
        <taxon>Eukaryota</taxon>
        <taxon>Fungi</taxon>
        <taxon>Dikarya</taxon>
        <taxon>Basidiomycota</taxon>
        <taxon>Agaricomycotina</taxon>
        <taxon>Agaricomycetes</taxon>
        <taxon>Agaricomycetidae</taxon>
        <taxon>Amylocorticiales</taxon>
        <taxon>Amylocorticiaceae</taxon>
        <taxon>Plicatura</taxon>
        <taxon>Plicaturopsis crispa</taxon>
    </lineage>
</organism>
<name>A0A0C9T4N6_PLICR</name>
<proteinExistence type="predicted"/>
<feature type="region of interest" description="Disordered" evidence="1">
    <location>
        <begin position="1"/>
        <end position="49"/>
    </location>
</feature>
<accession>A0A0C9T4N6</accession>
<sequence length="163" mass="18123">MDMDLESPSSSPPKTTRKSSESGTTSSPSRVSLGSNNSVEAETPSTSTEIVPKRAVSEVIADIFAPFDRKTDLIDPFQEEVARDEQVKEKLNEMLLDLLLECHAWSEARPKYQMEVLSEILEKEVASVLEIEQEQGKPQNISSFPCPSSANTSAFVLFTRTRR</sequence>
<keyword evidence="3" id="KW-1185">Reference proteome</keyword>
<evidence type="ECO:0000256" key="1">
    <source>
        <dbReference type="SAM" id="MobiDB-lite"/>
    </source>
</evidence>
<protein>
    <submittedName>
        <fullName evidence="2">Uncharacterized protein</fullName>
    </submittedName>
</protein>
<feature type="compositionally biased region" description="Low complexity" evidence="1">
    <location>
        <begin position="21"/>
        <end position="32"/>
    </location>
</feature>
<dbReference type="EMBL" id="KN832571">
    <property type="protein sequence ID" value="KII84244.1"/>
    <property type="molecule type" value="Genomic_DNA"/>
</dbReference>
<gene>
    <name evidence="2" type="ORF">PLICRDRAFT_57651</name>
</gene>
<dbReference type="OrthoDB" id="3224400at2759"/>
<feature type="compositionally biased region" description="Polar residues" evidence="1">
    <location>
        <begin position="33"/>
        <end position="49"/>
    </location>
</feature>